<proteinExistence type="predicted"/>
<dbReference type="PANTHER" id="PTHR43245:SF23">
    <property type="entry name" value="NAD(P)-BINDING DOMAIN-CONTAINING PROTEIN"/>
    <property type="match status" value="1"/>
</dbReference>
<dbReference type="Gene3D" id="3.40.50.720">
    <property type="entry name" value="NAD(P)-binding Rossmann-like Domain"/>
    <property type="match status" value="1"/>
</dbReference>
<evidence type="ECO:0000313" key="2">
    <source>
        <dbReference type="EMBL" id="CUS31542.1"/>
    </source>
</evidence>
<dbReference type="RefSeq" id="WP_090893771.1">
    <property type="nucleotide sequence ID" value="NZ_CZPZ01000001.1"/>
</dbReference>
<dbReference type="OrthoDB" id="9795501at2"/>
<dbReference type="InterPro" id="IPR036291">
    <property type="entry name" value="NAD(P)-bd_dom_sf"/>
</dbReference>
<sequence length="315" mass="35475">MTTASVHVLVTGGAGYIGSVLSRQLLDRGYRVTVLDNFMYRQNSLLDCCFSHAFRVVRGDCRDERIMTDLLRDADIIIPLAALVGAPLCDRDRIGAYTVNFEAVQLLCKLSSPSQRIVFPVTNSGYGIGQAGVPCTEESPLRPISLYGETKVKAERVVLDRGNAITLRLATVFGVSPRMRMDLLVNDFVWRAVSDRAVVVFEGHCKRNYIHIRDVVRVFLHSMDRFEAMKDRAYNIGLDDANLSKLELCREIQRIVPHMVFFEAPIGEDPDKRDYIVSNERILSTGFCPDWSLERGIRELTKCYTIVRGTGYGNV</sequence>
<dbReference type="EMBL" id="CZPZ01000001">
    <property type="protein sequence ID" value="CUS31542.1"/>
    <property type="molecule type" value="Genomic_DNA"/>
</dbReference>
<dbReference type="EC" id="5.1.3.2" evidence="2"/>
<evidence type="ECO:0000313" key="3">
    <source>
        <dbReference type="Proteomes" id="UP000198736"/>
    </source>
</evidence>
<feature type="domain" description="NAD-dependent epimerase/dehydratase" evidence="1">
    <location>
        <begin position="8"/>
        <end position="237"/>
    </location>
</feature>
<dbReference type="PANTHER" id="PTHR43245">
    <property type="entry name" value="BIFUNCTIONAL POLYMYXIN RESISTANCE PROTEIN ARNA"/>
    <property type="match status" value="1"/>
</dbReference>
<dbReference type="Proteomes" id="UP000198736">
    <property type="component" value="Unassembled WGS sequence"/>
</dbReference>
<dbReference type="InterPro" id="IPR001509">
    <property type="entry name" value="Epimerase_deHydtase"/>
</dbReference>
<gene>
    <name evidence="2" type="ORF">COMA2_10164</name>
</gene>
<dbReference type="STRING" id="1742973.COMA2_10164"/>
<dbReference type="AlphaFoldDB" id="A0A0S4L6Q8"/>
<reference evidence="3" key="1">
    <citation type="submission" date="2015-10" db="EMBL/GenBank/DDBJ databases">
        <authorList>
            <person name="Luecker S."/>
            <person name="Luecker S."/>
        </authorList>
    </citation>
    <scope>NUCLEOTIDE SEQUENCE [LARGE SCALE GENOMIC DNA]</scope>
</reference>
<keyword evidence="3" id="KW-1185">Reference proteome</keyword>
<dbReference type="CDD" id="cd08946">
    <property type="entry name" value="SDR_e"/>
    <property type="match status" value="1"/>
</dbReference>
<accession>A0A0S4L6Q8</accession>
<keyword evidence="2" id="KW-0413">Isomerase</keyword>
<evidence type="ECO:0000259" key="1">
    <source>
        <dbReference type="Pfam" id="PF01370"/>
    </source>
</evidence>
<protein>
    <submittedName>
        <fullName evidence="2">Putative UDP-glucose 4-epimerase</fullName>
        <ecNumber evidence="2">5.1.3.2</ecNumber>
    </submittedName>
</protein>
<name>A0A0S4L6Q8_9BACT</name>
<dbReference type="Pfam" id="PF01370">
    <property type="entry name" value="Epimerase"/>
    <property type="match status" value="1"/>
</dbReference>
<organism evidence="2 3">
    <name type="scientific">Candidatus Nitrospira nitrificans</name>
    <dbReference type="NCBI Taxonomy" id="1742973"/>
    <lineage>
        <taxon>Bacteria</taxon>
        <taxon>Pseudomonadati</taxon>
        <taxon>Nitrospirota</taxon>
        <taxon>Nitrospiria</taxon>
        <taxon>Nitrospirales</taxon>
        <taxon>Nitrospiraceae</taxon>
        <taxon>Nitrospira</taxon>
    </lineage>
</organism>
<dbReference type="SUPFAM" id="SSF51735">
    <property type="entry name" value="NAD(P)-binding Rossmann-fold domains"/>
    <property type="match status" value="1"/>
</dbReference>
<dbReference type="InterPro" id="IPR050177">
    <property type="entry name" value="Lipid_A_modif_metabolic_enz"/>
</dbReference>
<dbReference type="GO" id="GO:0003978">
    <property type="term" value="F:UDP-glucose 4-epimerase activity"/>
    <property type="evidence" value="ECO:0007669"/>
    <property type="project" value="UniProtKB-EC"/>
</dbReference>